<proteinExistence type="inferred from homology"/>
<feature type="region of interest" description="Disordered" evidence="4">
    <location>
        <begin position="646"/>
        <end position="682"/>
    </location>
</feature>
<evidence type="ECO:0000259" key="5">
    <source>
        <dbReference type="PROSITE" id="PS50600"/>
    </source>
</evidence>
<sequence>MQVWKDTEDKINLLYYPTHSHHCSPSDLVHQPLSKKDDMYINEKIAWGVSPTKILRDIQKNCIPTTSSLDQIQNFKAAVKTKKRIRERARKRREKRRYHKDEAKAVFLMVNELSKDRDCVVLYKPYGHDVQIGPKEINSLPDHKQLFMLGLQTKEQAALMVEHSHKIVLVDETHGTNHHKYQLLTLMIIDDNNRGWPVAHLISSKSDADTLQYFFRALKEKHGNADNLNLNCIISDDDSALINAMDLGFEGKLGSLRHILCKWHLLRAFKKNLRSHVPKSFVDTMMNELRVLVNETDQKTFYDLQAGFIAKYENLDQCKSFITEYYRKYYVDRVTKWAMCFRNFPHANINTTGHIESFHHRLKKVYLKRKVNRRLDDLVNILIDIEWDDKIRRVRESVVGMAYQPHEILDRHKRGMQISDEDLVKIDENTWDIKSSSGKDNYYIARYHEKCPLDHCFLKCTQILCGGLCSHIYSCSCKDTNPLCKHVHKLHSLLMRDIVKQVRDNACNVDFVPDEPCNEEAFHIPKSTPPENRRTLSHQFVELEENLSQLAEILSSAKGNQRPLKNANAIDHATTVTRELILQLKYMCEDDDVDEVPFMEPAVKFNSNEKLKTQVSQLLPFKKPAAKRKRKEAGVSPERKKAIKKDLLGILDSDNPDDPGSSSEPLGFIPSDDPGRSSKSLTSFTPPLSFAPNPCDVILKCGYEQISLLALKSLEYQMSDEEKQECRMLDPAFTCGWLYSSVINAYLNSLEDQYPLCLALSSDLAIRASRGQSNLRVLQKSFADSQKDVVLLPCNLSGYHWCIIAVHLTTPKILYYDPLQGELSQPTQTLLFQLSKDLNSLLPLNSGWKTIVYVKAVKQDDSYNCGVYACAFAEQMARKSLPFQKPTNINAFRKKIYDSIVGGCLRDMNLEQCSICYEDFSQQFENDNRTWISCKRCDKWFHDDCVTNSTVHFVCPS</sequence>
<evidence type="ECO:0000256" key="3">
    <source>
        <dbReference type="ARBA" id="ARBA00022801"/>
    </source>
</evidence>
<gene>
    <name evidence="7" type="primary">LOC113215308</name>
</gene>
<dbReference type="GO" id="GO:0006508">
    <property type="term" value="P:proteolysis"/>
    <property type="evidence" value="ECO:0007669"/>
    <property type="project" value="UniProtKB-KW"/>
</dbReference>
<dbReference type="PANTHER" id="PTHR33977">
    <property type="entry name" value="ZINC ION BINDING PROTEIN"/>
    <property type="match status" value="1"/>
</dbReference>
<evidence type="ECO:0000256" key="4">
    <source>
        <dbReference type="SAM" id="MobiDB-lite"/>
    </source>
</evidence>
<evidence type="ECO:0000256" key="1">
    <source>
        <dbReference type="ARBA" id="ARBA00005234"/>
    </source>
</evidence>
<keyword evidence="2" id="KW-0645">Protease</keyword>
<dbReference type="KEGG" id="foc:113215308"/>
<dbReference type="AlphaFoldDB" id="A0A6J1TIP4"/>
<dbReference type="RefSeq" id="XP_026290701.1">
    <property type="nucleotide sequence ID" value="XM_026434916.2"/>
</dbReference>
<evidence type="ECO:0000313" key="7">
    <source>
        <dbReference type="RefSeq" id="XP_026290701.1"/>
    </source>
</evidence>
<dbReference type="InterPro" id="IPR018289">
    <property type="entry name" value="MULE_transposase_dom"/>
</dbReference>
<dbReference type="SUPFAM" id="SSF54001">
    <property type="entry name" value="Cysteine proteinases"/>
    <property type="match status" value="1"/>
</dbReference>
<dbReference type="Gene3D" id="3.30.40.10">
    <property type="entry name" value="Zinc/RING finger domain, C3HC4 (zinc finger)"/>
    <property type="match status" value="1"/>
</dbReference>
<dbReference type="Pfam" id="PF10551">
    <property type="entry name" value="MULE"/>
    <property type="match status" value="1"/>
</dbReference>
<dbReference type="PROSITE" id="PS50600">
    <property type="entry name" value="ULP_PROTEASE"/>
    <property type="match status" value="1"/>
</dbReference>
<dbReference type="InterPro" id="IPR013083">
    <property type="entry name" value="Znf_RING/FYVE/PHD"/>
</dbReference>
<dbReference type="CDD" id="cd15517">
    <property type="entry name" value="PHD_TCF19_like"/>
    <property type="match status" value="1"/>
</dbReference>
<dbReference type="InterPro" id="IPR003653">
    <property type="entry name" value="Peptidase_C48_C"/>
</dbReference>
<organism evidence="6 7">
    <name type="scientific">Frankliniella occidentalis</name>
    <name type="common">Western flower thrips</name>
    <name type="synonym">Euthrips occidentalis</name>
    <dbReference type="NCBI Taxonomy" id="133901"/>
    <lineage>
        <taxon>Eukaryota</taxon>
        <taxon>Metazoa</taxon>
        <taxon>Ecdysozoa</taxon>
        <taxon>Arthropoda</taxon>
        <taxon>Hexapoda</taxon>
        <taxon>Insecta</taxon>
        <taxon>Pterygota</taxon>
        <taxon>Neoptera</taxon>
        <taxon>Paraneoptera</taxon>
        <taxon>Thysanoptera</taxon>
        <taxon>Terebrantia</taxon>
        <taxon>Thripoidea</taxon>
        <taxon>Thripidae</taxon>
        <taxon>Frankliniella</taxon>
    </lineage>
</organism>
<feature type="domain" description="Ubiquitin-like protease family profile" evidence="5">
    <location>
        <begin position="709"/>
        <end position="876"/>
    </location>
</feature>
<dbReference type="InterPro" id="IPR038765">
    <property type="entry name" value="Papain-like_cys_pep_sf"/>
</dbReference>
<keyword evidence="6" id="KW-1185">Reference proteome</keyword>
<dbReference type="GO" id="GO:0008234">
    <property type="term" value="F:cysteine-type peptidase activity"/>
    <property type="evidence" value="ECO:0007669"/>
    <property type="project" value="InterPro"/>
</dbReference>
<accession>A0A6J1TIP4</accession>
<comment type="similarity">
    <text evidence="1">Belongs to the peptidase C48 family.</text>
</comment>
<dbReference type="Pfam" id="PF02902">
    <property type="entry name" value="Peptidase_C48"/>
    <property type="match status" value="1"/>
</dbReference>
<reference evidence="7" key="1">
    <citation type="submission" date="2025-08" db="UniProtKB">
        <authorList>
            <consortium name="RefSeq"/>
        </authorList>
    </citation>
    <scope>IDENTIFICATION</scope>
    <source>
        <tissue evidence="7">Whole organism</tissue>
    </source>
</reference>
<dbReference type="Proteomes" id="UP000504606">
    <property type="component" value="Unplaced"/>
</dbReference>
<keyword evidence="3" id="KW-0378">Hydrolase</keyword>
<dbReference type="Gene3D" id="3.40.395.10">
    <property type="entry name" value="Adenoviral Proteinase, Chain A"/>
    <property type="match status" value="1"/>
</dbReference>
<protein>
    <submittedName>
        <fullName evidence="7">Uncharacterized protein LOC113215308</fullName>
    </submittedName>
</protein>
<name>A0A6J1TIP4_FRAOC</name>
<dbReference type="PANTHER" id="PTHR33977:SF1">
    <property type="entry name" value="ZINC ION BINDING PROTEIN"/>
    <property type="match status" value="1"/>
</dbReference>
<dbReference type="OrthoDB" id="10031901at2759"/>
<evidence type="ECO:0000313" key="6">
    <source>
        <dbReference type="Proteomes" id="UP000504606"/>
    </source>
</evidence>
<evidence type="ECO:0000256" key="2">
    <source>
        <dbReference type="ARBA" id="ARBA00022670"/>
    </source>
</evidence>
<dbReference type="GeneID" id="113215308"/>